<feature type="domain" description="Dynein heavy chain tail" evidence="2">
    <location>
        <begin position="261"/>
        <end position="431"/>
    </location>
</feature>
<reference evidence="3" key="3">
    <citation type="submission" date="2025-09" db="UniProtKB">
        <authorList>
            <consortium name="Ensembl"/>
        </authorList>
    </citation>
    <scope>IDENTIFICATION</scope>
</reference>
<dbReference type="AlphaFoldDB" id="A0A665W6M9"/>
<dbReference type="GO" id="GO:0051959">
    <property type="term" value="F:dynein light intermediate chain binding"/>
    <property type="evidence" value="ECO:0007669"/>
    <property type="project" value="InterPro"/>
</dbReference>
<dbReference type="Proteomes" id="UP000472264">
    <property type="component" value="Chromosome 17"/>
</dbReference>
<keyword evidence="1" id="KW-0812">Transmembrane</keyword>
<dbReference type="PANTHER" id="PTHR46532">
    <property type="entry name" value="MALE FERTILITY FACTOR KL5"/>
    <property type="match status" value="1"/>
</dbReference>
<evidence type="ECO:0000313" key="3">
    <source>
        <dbReference type="Ensembl" id="ENSENLP00000039382.1"/>
    </source>
</evidence>
<keyword evidence="1" id="KW-1133">Transmembrane helix</keyword>
<name>A0A665W6M9_ECHNA</name>
<dbReference type="Pfam" id="PF08385">
    <property type="entry name" value="DHC_N1"/>
    <property type="match status" value="1"/>
</dbReference>
<sequence>QRRRLFPRNETETRNVATTQQQVGPVTVLVRNTNKQLDRIYFASCSFVTWQLLFLLFYNHCLSQVKFQQAREERKKLLTVAHKYIFDILAERLCLLPAAVEEFILDSPSSLANFDKFFAKGGCTTITFVYQEAEVPGIGMHKITKIEKFWLVILFRFWILLDNMSFYTLQEVCFSMIDARLGLLKGIRDAYSFLLPALDSHQNWGALDKIRHGEKIKKNFKYNMKYYLSTLDGKKNIKCMYDRHKNQTNKQTKHKVLSVAVLIESNQLRKVDDSAGPLSELQHWQRMSWRFNSIVKHIKGQACKSVVMVLHISGSKVMKVWRELDSRITDHANEAKDNVKYLSILEKVCRPLYNTDPVTMMESVQNIINAIQMIFTVSSFYNTRERISALFIKVTNQMVTACRSYITDNGTCQIWDQDTEVIIKKIQVTLTISFVTLLRIGYNT</sequence>
<organism evidence="3 4">
    <name type="scientific">Echeneis naucrates</name>
    <name type="common">Live sharksucker</name>
    <dbReference type="NCBI Taxonomy" id="173247"/>
    <lineage>
        <taxon>Eukaryota</taxon>
        <taxon>Metazoa</taxon>
        <taxon>Chordata</taxon>
        <taxon>Craniata</taxon>
        <taxon>Vertebrata</taxon>
        <taxon>Euteleostomi</taxon>
        <taxon>Actinopterygii</taxon>
        <taxon>Neopterygii</taxon>
        <taxon>Teleostei</taxon>
        <taxon>Neoteleostei</taxon>
        <taxon>Acanthomorphata</taxon>
        <taxon>Carangaria</taxon>
        <taxon>Carangiformes</taxon>
        <taxon>Echeneidae</taxon>
        <taxon>Echeneis</taxon>
    </lineage>
</organism>
<evidence type="ECO:0000313" key="4">
    <source>
        <dbReference type="Proteomes" id="UP000472264"/>
    </source>
</evidence>
<keyword evidence="4" id="KW-1185">Reference proteome</keyword>
<evidence type="ECO:0000256" key="1">
    <source>
        <dbReference type="SAM" id="Phobius"/>
    </source>
</evidence>
<evidence type="ECO:0000259" key="2">
    <source>
        <dbReference type="Pfam" id="PF08385"/>
    </source>
</evidence>
<accession>A0A665W6M9</accession>
<dbReference type="InterPro" id="IPR026983">
    <property type="entry name" value="DHC"/>
</dbReference>
<dbReference type="GO" id="GO:0007018">
    <property type="term" value="P:microtubule-based movement"/>
    <property type="evidence" value="ECO:0007669"/>
    <property type="project" value="InterPro"/>
</dbReference>
<dbReference type="InterPro" id="IPR013594">
    <property type="entry name" value="Dynein_heavy_tail"/>
</dbReference>
<proteinExistence type="predicted"/>
<protein>
    <recommendedName>
        <fullName evidence="2">Dynein heavy chain tail domain-containing protein</fullName>
    </recommendedName>
</protein>
<keyword evidence="1" id="KW-0472">Membrane</keyword>
<dbReference type="PANTHER" id="PTHR46532:SF11">
    <property type="entry name" value="DYNEIN AXONEMAL HEAVY CHAIN 12"/>
    <property type="match status" value="1"/>
</dbReference>
<feature type="transmembrane region" description="Helical" evidence="1">
    <location>
        <begin position="40"/>
        <end position="58"/>
    </location>
</feature>
<dbReference type="GO" id="GO:0045505">
    <property type="term" value="F:dynein intermediate chain binding"/>
    <property type="evidence" value="ECO:0007669"/>
    <property type="project" value="InterPro"/>
</dbReference>
<reference evidence="3" key="2">
    <citation type="submission" date="2025-08" db="UniProtKB">
        <authorList>
            <consortium name="Ensembl"/>
        </authorList>
    </citation>
    <scope>IDENTIFICATION</scope>
</reference>
<reference evidence="3" key="1">
    <citation type="submission" date="2021-04" db="EMBL/GenBank/DDBJ databases">
        <authorList>
            <consortium name="Wellcome Sanger Institute Data Sharing"/>
        </authorList>
    </citation>
    <scope>NUCLEOTIDE SEQUENCE [LARGE SCALE GENOMIC DNA]</scope>
</reference>
<dbReference type="GO" id="GO:0005858">
    <property type="term" value="C:axonemal dynein complex"/>
    <property type="evidence" value="ECO:0007669"/>
    <property type="project" value="TreeGrafter"/>
</dbReference>
<dbReference type="Ensembl" id="ENSENLT00000040408.1">
    <property type="protein sequence ID" value="ENSENLP00000039382.1"/>
    <property type="gene ID" value="ENSENLG00000016985.1"/>
</dbReference>